<dbReference type="EMBL" id="DF974346">
    <property type="protein sequence ID" value="GAU47784.1"/>
    <property type="molecule type" value="Genomic_DNA"/>
</dbReference>
<keyword evidence="6 8" id="KW-0408">Iron</keyword>
<keyword evidence="7 8" id="KW-0503">Monooxygenase</keyword>
<organism evidence="9 10">
    <name type="scientific">Trifolium subterraneum</name>
    <name type="common">Subterranean clover</name>
    <dbReference type="NCBI Taxonomy" id="3900"/>
    <lineage>
        <taxon>Eukaryota</taxon>
        <taxon>Viridiplantae</taxon>
        <taxon>Streptophyta</taxon>
        <taxon>Embryophyta</taxon>
        <taxon>Tracheophyta</taxon>
        <taxon>Spermatophyta</taxon>
        <taxon>Magnoliopsida</taxon>
        <taxon>eudicotyledons</taxon>
        <taxon>Gunneridae</taxon>
        <taxon>Pentapetalae</taxon>
        <taxon>rosids</taxon>
        <taxon>fabids</taxon>
        <taxon>Fabales</taxon>
        <taxon>Fabaceae</taxon>
        <taxon>Papilionoideae</taxon>
        <taxon>50 kb inversion clade</taxon>
        <taxon>NPAAA clade</taxon>
        <taxon>Hologalegina</taxon>
        <taxon>IRL clade</taxon>
        <taxon>Trifolieae</taxon>
        <taxon>Trifolium</taxon>
    </lineage>
</organism>
<evidence type="ECO:0000313" key="9">
    <source>
        <dbReference type="EMBL" id="GAU47784.1"/>
    </source>
</evidence>
<evidence type="ECO:0000256" key="2">
    <source>
        <dbReference type="ARBA" id="ARBA00010617"/>
    </source>
</evidence>
<evidence type="ECO:0000256" key="5">
    <source>
        <dbReference type="ARBA" id="ARBA00023002"/>
    </source>
</evidence>
<dbReference type="Proteomes" id="UP000242715">
    <property type="component" value="Unassembled WGS sequence"/>
</dbReference>
<protein>
    <recommendedName>
        <fullName evidence="11">Cytochrome P450</fullName>
    </recommendedName>
</protein>
<sequence length="101" mass="11587">MGRMKQIWGEDCLEFKPERWISDRGQIIHVPTYKFIAFGAGPRSCIGKDMSFVHMKMIAIAMLWKFQIQVVEGHSVTPRVSLVLGMEHGLKVKVNKRGIRC</sequence>
<dbReference type="GO" id="GO:0016705">
    <property type="term" value="F:oxidoreductase activity, acting on paired donors, with incorporation or reduction of molecular oxygen"/>
    <property type="evidence" value="ECO:0007669"/>
    <property type="project" value="InterPro"/>
</dbReference>
<gene>
    <name evidence="9" type="ORF">TSUD_12690</name>
</gene>
<evidence type="ECO:0000256" key="8">
    <source>
        <dbReference type="RuleBase" id="RU000461"/>
    </source>
</evidence>
<proteinExistence type="inferred from homology"/>
<keyword evidence="10" id="KW-1185">Reference proteome</keyword>
<dbReference type="InterPro" id="IPR036396">
    <property type="entry name" value="Cyt_P450_sf"/>
</dbReference>
<evidence type="ECO:0008006" key="11">
    <source>
        <dbReference type="Google" id="ProtNLM"/>
    </source>
</evidence>
<keyword evidence="5 8" id="KW-0560">Oxidoreductase</keyword>
<dbReference type="GO" id="GO:0005506">
    <property type="term" value="F:iron ion binding"/>
    <property type="evidence" value="ECO:0007669"/>
    <property type="project" value="InterPro"/>
</dbReference>
<dbReference type="InterPro" id="IPR017972">
    <property type="entry name" value="Cyt_P450_CS"/>
</dbReference>
<dbReference type="OrthoDB" id="1896685at2759"/>
<name>A0A2Z6NUB9_TRISU</name>
<accession>A0A2Z6NUB9</accession>
<evidence type="ECO:0000256" key="4">
    <source>
        <dbReference type="ARBA" id="ARBA00022723"/>
    </source>
</evidence>
<comment type="cofactor">
    <cofactor evidence="1">
        <name>heme</name>
        <dbReference type="ChEBI" id="CHEBI:30413"/>
    </cofactor>
</comment>
<evidence type="ECO:0000313" key="10">
    <source>
        <dbReference type="Proteomes" id="UP000242715"/>
    </source>
</evidence>
<evidence type="ECO:0000256" key="1">
    <source>
        <dbReference type="ARBA" id="ARBA00001971"/>
    </source>
</evidence>
<dbReference type="Gene3D" id="1.10.630.10">
    <property type="entry name" value="Cytochrome P450"/>
    <property type="match status" value="1"/>
</dbReference>
<dbReference type="PROSITE" id="PS00086">
    <property type="entry name" value="CYTOCHROME_P450"/>
    <property type="match status" value="1"/>
</dbReference>
<comment type="similarity">
    <text evidence="2 8">Belongs to the cytochrome P450 family.</text>
</comment>
<dbReference type="SUPFAM" id="SSF48264">
    <property type="entry name" value="Cytochrome P450"/>
    <property type="match status" value="1"/>
</dbReference>
<keyword evidence="3 8" id="KW-0349">Heme</keyword>
<dbReference type="AlphaFoldDB" id="A0A2Z6NUB9"/>
<evidence type="ECO:0000256" key="7">
    <source>
        <dbReference type="ARBA" id="ARBA00023033"/>
    </source>
</evidence>
<evidence type="ECO:0000256" key="6">
    <source>
        <dbReference type="ARBA" id="ARBA00023004"/>
    </source>
</evidence>
<evidence type="ECO:0000256" key="3">
    <source>
        <dbReference type="ARBA" id="ARBA00022617"/>
    </source>
</evidence>
<reference evidence="10" key="1">
    <citation type="journal article" date="2017" name="Front. Plant Sci.">
        <title>Climate Clever Clovers: New Paradigm to Reduce the Environmental Footprint of Ruminants by Breeding Low Methanogenic Forages Utilizing Haplotype Variation.</title>
        <authorList>
            <person name="Kaur P."/>
            <person name="Appels R."/>
            <person name="Bayer P.E."/>
            <person name="Keeble-Gagnere G."/>
            <person name="Wang J."/>
            <person name="Hirakawa H."/>
            <person name="Shirasawa K."/>
            <person name="Vercoe P."/>
            <person name="Stefanova K."/>
            <person name="Durmic Z."/>
            <person name="Nichols P."/>
            <person name="Revell C."/>
            <person name="Isobe S.N."/>
            <person name="Edwards D."/>
            <person name="Erskine W."/>
        </authorList>
    </citation>
    <scope>NUCLEOTIDE SEQUENCE [LARGE SCALE GENOMIC DNA]</scope>
    <source>
        <strain evidence="10">cv. Daliak</strain>
    </source>
</reference>
<keyword evidence="4 8" id="KW-0479">Metal-binding</keyword>
<dbReference type="Pfam" id="PF00067">
    <property type="entry name" value="p450"/>
    <property type="match status" value="1"/>
</dbReference>
<dbReference type="PANTHER" id="PTHR24296">
    <property type="entry name" value="CYTOCHROME P450"/>
    <property type="match status" value="1"/>
</dbReference>
<dbReference type="InterPro" id="IPR001128">
    <property type="entry name" value="Cyt_P450"/>
</dbReference>
<dbReference type="GO" id="GO:0004497">
    <property type="term" value="F:monooxygenase activity"/>
    <property type="evidence" value="ECO:0007669"/>
    <property type="project" value="UniProtKB-KW"/>
</dbReference>
<dbReference type="GO" id="GO:0020037">
    <property type="term" value="F:heme binding"/>
    <property type="evidence" value="ECO:0007669"/>
    <property type="project" value="InterPro"/>
</dbReference>
<dbReference type="GO" id="GO:0006629">
    <property type="term" value="P:lipid metabolic process"/>
    <property type="evidence" value="ECO:0007669"/>
    <property type="project" value="UniProtKB-ARBA"/>
</dbReference>